<dbReference type="InterPro" id="IPR018221">
    <property type="entry name" value="Glyco_hydro_9_His_AS"/>
</dbReference>
<evidence type="ECO:0000256" key="5">
    <source>
        <dbReference type="ARBA" id="ARBA00023277"/>
    </source>
</evidence>
<feature type="region of interest" description="Disordered" evidence="11">
    <location>
        <begin position="741"/>
        <end position="762"/>
    </location>
</feature>
<comment type="similarity">
    <text evidence="2 8 10">Belongs to the glycosyl hydrolase 9 (cellulase E) family.</text>
</comment>
<feature type="compositionally biased region" description="Low complexity" evidence="11">
    <location>
        <begin position="120"/>
        <end position="166"/>
    </location>
</feature>
<evidence type="ECO:0000256" key="11">
    <source>
        <dbReference type="SAM" id="MobiDB-lite"/>
    </source>
</evidence>
<evidence type="ECO:0000256" key="7">
    <source>
        <dbReference type="ARBA" id="ARBA00023326"/>
    </source>
</evidence>
<feature type="region of interest" description="Disordered" evidence="11">
    <location>
        <begin position="118"/>
        <end position="175"/>
    </location>
</feature>
<dbReference type="Gene3D" id="1.50.10.10">
    <property type="match status" value="1"/>
</dbReference>
<dbReference type="EC" id="3.2.1.4" evidence="10"/>
<name>A0ABN7RT38_OIKDI</name>
<organism evidence="13 14">
    <name type="scientific">Oikopleura dioica</name>
    <name type="common">Tunicate</name>
    <dbReference type="NCBI Taxonomy" id="34765"/>
    <lineage>
        <taxon>Eukaryota</taxon>
        <taxon>Metazoa</taxon>
        <taxon>Chordata</taxon>
        <taxon>Tunicata</taxon>
        <taxon>Appendicularia</taxon>
        <taxon>Copelata</taxon>
        <taxon>Oikopleuridae</taxon>
        <taxon>Oikopleura</taxon>
    </lineage>
</organism>
<comment type="catalytic activity">
    <reaction evidence="1 10">
        <text>Endohydrolysis of (1-&gt;4)-beta-D-glucosidic linkages in cellulose, lichenin and cereal beta-D-glucans.</text>
        <dbReference type="EC" id="3.2.1.4"/>
    </reaction>
</comment>
<evidence type="ECO:0000313" key="14">
    <source>
        <dbReference type="Proteomes" id="UP001158576"/>
    </source>
</evidence>
<keyword evidence="5 8" id="KW-0119">Carbohydrate metabolism</keyword>
<feature type="chain" id="PRO_5045006782" description="Endoglucanase" evidence="10">
    <location>
        <begin position="18"/>
        <end position="827"/>
    </location>
</feature>
<keyword evidence="6 8" id="KW-0326">Glycosidase</keyword>
<keyword evidence="3 8" id="KW-0378">Hydrolase</keyword>
<protein>
    <recommendedName>
        <fullName evidence="10">Endoglucanase</fullName>
        <ecNumber evidence="10">3.2.1.4</ecNumber>
    </recommendedName>
</protein>
<dbReference type="Proteomes" id="UP001158576">
    <property type="component" value="Chromosome PAR"/>
</dbReference>
<dbReference type="PROSITE" id="PS00592">
    <property type="entry name" value="GH9_2"/>
    <property type="match status" value="1"/>
</dbReference>
<dbReference type="InterPro" id="IPR033126">
    <property type="entry name" value="Glyco_hydro_9_Asp/Glu_AS"/>
</dbReference>
<dbReference type="InterPro" id="IPR008928">
    <property type="entry name" value="6-hairpin_glycosidase_sf"/>
</dbReference>
<dbReference type="PROSITE" id="PS00698">
    <property type="entry name" value="GH9_3"/>
    <property type="match status" value="1"/>
</dbReference>
<evidence type="ECO:0000256" key="1">
    <source>
        <dbReference type="ARBA" id="ARBA00000966"/>
    </source>
</evidence>
<dbReference type="Pfam" id="PF00759">
    <property type="entry name" value="Glyco_hydro_9"/>
    <property type="match status" value="1"/>
</dbReference>
<keyword evidence="14" id="KW-1185">Reference proteome</keyword>
<evidence type="ECO:0000259" key="12">
    <source>
        <dbReference type="Pfam" id="PF00759"/>
    </source>
</evidence>
<dbReference type="PANTHER" id="PTHR22298">
    <property type="entry name" value="ENDO-1,4-BETA-GLUCANASE"/>
    <property type="match status" value="1"/>
</dbReference>
<gene>
    <name evidence="13" type="ORF">OKIOD_LOCUS1653</name>
</gene>
<evidence type="ECO:0000256" key="6">
    <source>
        <dbReference type="ARBA" id="ARBA00023295"/>
    </source>
</evidence>
<evidence type="ECO:0000313" key="13">
    <source>
        <dbReference type="EMBL" id="CAG5082319.1"/>
    </source>
</evidence>
<feature type="signal peptide" evidence="10">
    <location>
        <begin position="1"/>
        <end position="17"/>
    </location>
</feature>
<dbReference type="InterPro" id="IPR012341">
    <property type="entry name" value="6hp_glycosidase-like_sf"/>
</dbReference>
<keyword evidence="4 10" id="KW-0136">Cellulose degradation</keyword>
<feature type="domain" description="Glycoside hydrolase family 9" evidence="12">
    <location>
        <begin position="386"/>
        <end position="811"/>
    </location>
</feature>
<keyword evidence="10" id="KW-0732">Signal</keyword>
<feature type="active site" evidence="8">
    <location>
        <position position="747"/>
    </location>
</feature>
<feature type="active site" evidence="9">
    <location>
        <position position="790"/>
    </location>
</feature>
<feature type="active site" evidence="9">
    <location>
        <position position="799"/>
    </location>
</feature>
<dbReference type="SUPFAM" id="SSF48208">
    <property type="entry name" value="Six-hairpin glycosidases"/>
    <property type="match status" value="1"/>
</dbReference>
<dbReference type="InterPro" id="IPR001701">
    <property type="entry name" value="Glyco_hydro_9"/>
</dbReference>
<evidence type="ECO:0000256" key="3">
    <source>
        <dbReference type="ARBA" id="ARBA00022801"/>
    </source>
</evidence>
<accession>A0ABN7RT38</accession>
<evidence type="ECO:0000256" key="8">
    <source>
        <dbReference type="PROSITE-ProRule" id="PRU10059"/>
    </source>
</evidence>
<keyword evidence="7 8" id="KW-0624">Polysaccharide degradation</keyword>
<evidence type="ECO:0000256" key="9">
    <source>
        <dbReference type="PROSITE-ProRule" id="PRU10060"/>
    </source>
</evidence>
<evidence type="ECO:0000256" key="10">
    <source>
        <dbReference type="RuleBase" id="RU361166"/>
    </source>
</evidence>
<evidence type="ECO:0000256" key="4">
    <source>
        <dbReference type="ARBA" id="ARBA00023001"/>
    </source>
</evidence>
<proteinExistence type="inferred from homology"/>
<dbReference type="EMBL" id="OU015568">
    <property type="protein sequence ID" value="CAG5082319.1"/>
    <property type="molecule type" value="Genomic_DNA"/>
</dbReference>
<evidence type="ECO:0000256" key="2">
    <source>
        <dbReference type="ARBA" id="ARBA00007072"/>
    </source>
</evidence>
<reference evidence="13 14" key="1">
    <citation type="submission" date="2021-04" db="EMBL/GenBank/DDBJ databases">
        <authorList>
            <person name="Bliznina A."/>
        </authorList>
    </citation>
    <scope>NUCLEOTIDE SEQUENCE [LARGE SCALE GENOMIC DNA]</scope>
</reference>
<sequence length="827" mass="92871">MNLFLLVFLLFTSSAQTLKGLQTKLLALQAKADKKFKDYEVAFTMLGKRLFAVEENLSKSLKTIDEQQEKIDKLIHAQLLCGCSNDYNTENFHGKRHHVGVNLLLDLLLEGNNFSKTKKSVSTPTTTMKTTTTKKTSTTRKTTTRTTTTTTKRTSTTKRMTTTQPIPTNPPQNLGGFDIAEEVTTASTSDYETDDSGEEDNEAKCIEKANINAFVMSKWKNTQENLFQFNGDVIAQLPSTLPPFSILMIKFDPPLVEIETWDADATPVDREGQYWAFAPKYRDKYETFAGKEWKFNFMGKLEQDAEPKSAGFFCDKYPLHGQFGEPDPDQSTIAEFSQQFTRKKYNPTMCSAAVSGKPPSNPRNTEPKWLEASEGEKNFTKGYELNEVLTKSILFYEAQRAGPLGDENRIPWRGHSTLKDGCGVKANLEGGWFDAGDHVKFALPAAFSATLLAWGILDYHPAYTAAGELENVVYSIKWKLDWLMAAHPSPNVFYAQVGDGDLDHSYWGTPENMKMKRPVYKLTTKNPGTEPTAEAAAAMAAGSIIFREIDAEYSTALLGHAMELFAFADRYRKEYHYSIPEVAKFYKSWSGYNDELCWAAGWLYRASEIEYFSETARGYYKSLKCNYASSSISWDDKSLLVHLHMAQLFPEDESYRKNVAREADALIIKHNKTPKGLLFNPEISKWGSLRYASNWAYFLLGAARLEPKLPNHKEYYELAIGQLGYALGDTGRSFVVGFGKDPPKQPHHRSSSCTPGEDCSSMGNDASRPNHFTLYGALVGGPNGNDQYADARSDYIANEVAIDYNAGFQGAIAGWKCFAMKEKCWNF</sequence>